<dbReference type="EMBL" id="ML732168">
    <property type="protein sequence ID" value="KAB8077481.1"/>
    <property type="molecule type" value="Genomic_DNA"/>
</dbReference>
<dbReference type="Pfam" id="PF00232">
    <property type="entry name" value="Glyco_hydro_1"/>
    <property type="match status" value="2"/>
</dbReference>
<dbReference type="SUPFAM" id="SSF51445">
    <property type="entry name" value="(Trans)glycosidases"/>
    <property type="match status" value="1"/>
</dbReference>
<protein>
    <submittedName>
        <fullName evidence="2">Glycoside hydrolase superfamily</fullName>
    </submittedName>
</protein>
<proteinExistence type="inferred from homology"/>
<dbReference type="AlphaFoldDB" id="A0A5N5X9R6"/>
<evidence type="ECO:0000256" key="1">
    <source>
        <dbReference type="RuleBase" id="RU003690"/>
    </source>
</evidence>
<dbReference type="Gene3D" id="3.20.20.80">
    <property type="entry name" value="Glycosidases"/>
    <property type="match status" value="1"/>
</dbReference>
<keyword evidence="3" id="KW-1185">Reference proteome</keyword>
<accession>A0A5N5X9R6</accession>
<dbReference type="InterPro" id="IPR017853">
    <property type="entry name" value="GH"/>
</dbReference>
<keyword evidence="2" id="KW-0378">Hydrolase</keyword>
<dbReference type="PANTHER" id="PTHR10353">
    <property type="entry name" value="GLYCOSYL HYDROLASE"/>
    <property type="match status" value="1"/>
</dbReference>
<sequence length="346" mass="39731">MRNCGDQNWEELNYYLYKQDIQRLAAMGVKLYNFSIPWTRILPFVLPASPAGMQPVVRLLHFDSPWMFVSSDNSSADPIIVVYNGGYQKETFVEAFVNYVKIALSHYANRVPVWVTFNEPYLYSFNFAGAHNVAQAHAQVYPFYHENCKVPVKYPSNPRNIEAASRFQETQLEIFANPIFLGQQYPESVLKTLPGAKPLGKQDLSYIGNTFDFFGTDPYTATVVSLPARGIDDCASNDSTDNSLWPLCVVQEPRNMYRWNIGYRAQSYVYIAPTYLRVFLSYLWNTFRHRVFVTEFGFPVFGKADKSGLSDQLFDTQRSLYYLSIPSEILKTIHEDEVHVIGALAW</sequence>
<dbReference type="InterPro" id="IPR001360">
    <property type="entry name" value="Glyco_hydro_1"/>
</dbReference>
<dbReference type="GO" id="GO:0005975">
    <property type="term" value="P:carbohydrate metabolic process"/>
    <property type="evidence" value="ECO:0007669"/>
    <property type="project" value="InterPro"/>
</dbReference>
<name>A0A5N5X9R6_9EURO</name>
<dbReference type="OrthoDB" id="65569at2759"/>
<dbReference type="PANTHER" id="PTHR10353:SF53">
    <property type="entry name" value="BETA-1,4-GLUCOSIDASE (EUROFUNG)"/>
    <property type="match status" value="1"/>
</dbReference>
<comment type="similarity">
    <text evidence="1">Belongs to the glycosyl hydrolase 1 family.</text>
</comment>
<dbReference type="GO" id="GO:0008422">
    <property type="term" value="F:beta-glucosidase activity"/>
    <property type="evidence" value="ECO:0007669"/>
    <property type="project" value="TreeGrafter"/>
</dbReference>
<reference evidence="2 3" key="1">
    <citation type="submission" date="2019-04" db="EMBL/GenBank/DDBJ databases">
        <title>Friends and foes A comparative genomics study of 23 Aspergillus species from section Flavi.</title>
        <authorList>
            <consortium name="DOE Joint Genome Institute"/>
            <person name="Kjaerbolling I."/>
            <person name="Vesth T."/>
            <person name="Frisvad J.C."/>
            <person name="Nybo J.L."/>
            <person name="Theobald S."/>
            <person name="Kildgaard S."/>
            <person name="Isbrandt T."/>
            <person name="Kuo A."/>
            <person name="Sato A."/>
            <person name="Lyhne E.K."/>
            <person name="Kogle M.E."/>
            <person name="Wiebenga A."/>
            <person name="Kun R.S."/>
            <person name="Lubbers R.J."/>
            <person name="Makela M.R."/>
            <person name="Barry K."/>
            <person name="Chovatia M."/>
            <person name="Clum A."/>
            <person name="Daum C."/>
            <person name="Haridas S."/>
            <person name="He G."/>
            <person name="LaButti K."/>
            <person name="Lipzen A."/>
            <person name="Mondo S."/>
            <person name="Riley R."/>
            <person name="Salamov A."/>
            <person name="Simmons B.A."/>
            <person name="Magnuson J.K."/>
            <person name="Henrissat B."/>
            <person name="Mortensen U.H."/>
            <person name="Larsen T.O."/>
            <person name="Devries R.P."/>
            <person name="Grigoriev I.V."/>
            <person name="Machida M."/>
            <person name="Baker S.E."/>
            <person name="Andersen M.R."/>
        </authorList>
    </citation>
    <scope>NUCLEOTIDE SEQUENCE [LARGE SCALE GENOMIC DNA]</scope>
    <source>
        <strain evidence="2 3">CBS 151.66</strain>
    </source>
</reference>
<organism evidence="2 3">
    <name type="scientific">Aspergillus leporis</name>
    <dbReference type="NCBI Taxonomy" id="41062"/>
    <lineage>
        <taxon>Eukaryota</taxon>
        <taxon>Fungi</taxon>
        <taxon>Dikarya</taxon>
        <taxon>Ascomycota</taxon>
        <taxon>Pezizomycotina</taxon>
        <taxon>Eurotiomycetes</taxon>
        <taxon>Eurotiomycetidae</taxon>
        <taxon>Eurotiales</taxon>
        <taxon>Aspergillaceae</taxon>
        <taxon>Aspergillus</taxon>
        <taxon>Aspergillus subgen. Circumdati</taxon>
    </lineage>
</organism>
<dbReference type="Proteomes" id="UP000326565">
    <property type="component" value="Unassembled WGS sequence"/>
</dbReference>
<gene>
    <name evidence="2" type="ORF">BDV29DRAFT_188682</name>
</gene>
<evidence type="ECO:0000313" key="3">
    <source>
        <dbReference type="Proteomes" id="UP000326565"/>
    </source>
</evidence>
<evidence type="ECO:0000313" key="2">
    <source>
        <dbReference type="EMBL" id="KAB8077481.1"/>
    </source>
</evidence>